<reference evidence="2" key="1">
    <citation type="submission" date="2016-10" db="EMBL/GenBank/DDBJ databases">
        <title>Sequence of Gallionella enrichment culture.</title>
        <authorList>
            <person name="Poehlein A."/>
            <person name="Muehling M."/>
            <person name="Daniel R."/>
        </authorList>
    </citation>
    <scope>NUCLEOTIDE SEQUENCE</scope>
</reference>
<organism evidence="2">
    <name type="scientific">mine drainage metagenome</name>
    <dbReference type="NCBI Taxonomy" id="410659"/>
    <lineage>
        <taxon>unclassified sequences</taxon>
        <taxon>metagenomes</taxon>
        <taxon>ecological metagenomes</taxon>
    </lineage>
</organism>
<dbReference type="Pfam" id="PF02604">
    <property type="entry name" value="PhdYeFM_antitox"/>
    <property type="match status" value="1"/>
</dbReference>
<evidence type="ECO:0000256" key="1">
    <source>
        <dbReference type="ARBA" id="ARBA00009981"/>
    </source>
</evidence>
<gene>
    <name evidence="2" type="ORF">GALL_175120</name>
</gene>
<dbReference type="SUPFAM" id="SSF143120">
    <property type="entry name" value="YefM-like"/>
    <property type="match status" value="1"/>
</dbReference>
<dbReference type="InterPro" id="IPR006442">
    <property type="entry name" value="Antitoxin_Phd/YefM"/>
</dbReference>
<accession>A0A1J5RWZ5</accession>
<dbReference type="Gene3D" id="3.40.1620.10">
    <property type="entry name" value="YefM-like domain"/>
    <property type="match status" value="1"/>
</dbReference>
<name>A0A1J5RWZ5_9ZZZZ</name>
<dbReference type="InterPro" id="IPR036165">
    <property type="entry name" value="YefM-like_sf"/>
</dbReference>
<dbReference type="AlphaFoldDB" id="A0A1J5RWZ5"/>
<proteinExistence type="inferred from homology"/>
<comment type="similarity">
    <text evidence="1">Belongs to the phD/YefM antitoxin family.</text>
</comment>
<dbReference type="EMBL" id="MLJW01000095">
    <property type="protein sequence ID" value="OIR00447.1"/>
    <property type="molecule type" value="Genomic_DNA"/>
</dbReference>
<evidence type="ECO:0000313" key="2">
    <source>
        <dbReference type="EMBL" id="OIR00447.1"/>
    </source>
</evidence>
<sequence length="75" mass="8071">MEITIGAGDFKAKCLKLLDEVAEHREPLVITKRGKPVAKLVPMPPDTRLFGALAGSVLAETEIVGPIDSEWDSAK</sequence>
<dbReference type="NCBIfam" id="TIGR01552">
    <property type="entry name" value="phd_fam"/>
    <property type="match status" value="1"/>
</dbReference>
<comment type="caution">
    <text evidence="2">The sequence shown here is derived from an EMBL/GenBank/DDBJ whole genome shotgun (WGS) entry which is preliminary data.</text>
</comment>
<protein>
    <submittedName>
        <fullName evidence="2">Hypothetisches protein</fullName>
    </submittedName>
</protein>